<evidence type="ECO:0000313" key="2">
    <source>
        <dbReference type="Proteomes" id="UP000324222"/>
    </source>
</evidence>
<reference evidence="1 2" key="1">
    <citation type="submission" date="2019-05" db="EMBL/GenBank/DDBJ databases">
        <title>Another draft genome of Portunus trituberculatus and its Hox gene families provides insights of decapod evolution.</title>
        <authorList>
            <person name="Jeong J.-H."/>
            <person name="Song I."/>
            <person name="Kim S."/>
            <person name="Choi T."/>
            <person name="Kim D."/>
            <person name="Ryu S."/>
            <person name="Kim W."/>
        </authorList>
    </citation>
    <scope>NUCLEOTIDE SEQUENCE [LARGE SCALE GENOMIC DNA]</scope>
    <source>
        <tissue evidence="1">Muscle</tissue>
    </source>
</reference>
<evidence type="ECO:0000313" key="1">
    <source>
        <dbReference type="EMBL" id="MPC67384.1"/>
    </source>
</evidence>
<gene>
    <name evidence="1" type="ORF">E2C01_061559</name>
</gene>
<organism evidence="1 2">
    <name type="scientific">Portunus trituberculatus</name>
    <name type="common">Swimming crab</name>
    <name type="synonym">Neptunus trituberculatus</name>
    <dbReference type="NCBI Taxonomy" id="210409"/>
    <lineage>
        <taxon>Eukaryota</taxon>
        <taxon>Metazoa</taxon>
        <taxon>Ecdysozoa</taxon>
        <taxon>Arthropoda</taxon>
        <taxon>Crustacea</taxon>
        <taxon>Multicrustacea</taxon>
        <taxon>Malacostraca</taxon>
        <taxon>Eumalacostraca</taxon>
        <taxon>Eucarida</taxon>
        <taxon>Decapoda</taxon>
        <taxon>Pleocyemata</taxon>
        <taxon>Brachyura</taxon>
        <taxon>Eubrachyura</taxon>
        <taxon>Portunoidea</taxon>
        <taxon>Portunidae</taxon>
        <taxon>Portuninae</taxon>
        <taxon>Portunus</taxon>
    </lineage>
</organism>
<protein>
    <submittedName>
        <fullName evidence="1">Uncharacterized protein</fullName>
    </submittedName>
</protein>
<comment type="caution">
    <text evidence="1">The sequence shown here is derived from an EMBL/GenBank/DDBJ whole genome shotgun (WGS) entry which is preliminary data.</text>
</comment>
<dbReference type="Proteomes" id="UP000324222">
    <property type="component" value="Unassembled WGS sequence"/>
</dbReference>
<keyword evidence="2" id="KW-1185">Reference proteome</keyword>
<name>A0A5B7HFD9_PORTR</name>
<accession>A0A5B7HFD9</accession>
<dbReference type="AlphaFoldDB" id="A0A5B7HFD9"/>
<dbReference type="EMBL" id="VSRR010026167">
    <property type="protein sequence ID" value="MPC67384.1"/>
    <property type="molecule type" value="Genomic_DNA"/>
</dbReference>
<proteinExistence type="predicted"/>
<sequence>MKRRPAAERNTSSCFLGGHSLSRDQLVVLTHGPASLAAPSSSPDEALKSRYLLLSLCTW</sequence>